<dbReference type="KEGG" id="lacs:H4075_20655"/>
<protein>
    <submittedName>
        <fullName evidence="2">Gluconate 2-dehydrogenase subunit 3 family protein</fullName>
    </submittedName>
</protein>
<dbReference type="Pfam" id="PF13618">
    <property type="entry name" value="Gluconate_2-dh3"/>
    <property type="match status" value="1"/>
</dbReference>
<reference evidence="3" key="1">
    <citation type="submission" date="2020-08" db="EMBL/GenBank/DDBJ databases">
        <title>Lacibacter sp. S13-6-6 genome sequencing.</title>
        <authorList>
            <person name="Jin L."/>
        </authorList>
    </citation>
    <scope>NUCLEOTIDE SEQUENCE [LARGE SCALE GENOMIC DNA]</scope>
    <source>
        <strain evidence="3">S13-6-6</strain>
    </source>
</reference>
<dbReference type="RefSeq" id="WP_182802704.1">
    <property type="nucleotide sequence ID" value="NZ_CP060007.1"/>
</dbReference>
<accession>A0A7G5XG39</accession>
<keyword evidence="3" id="KW-1185">Reference proteome</keyword>
<dbReference type="AlphaFoldDB" id="A0A7G5XG39"/>
<dbReference type="EMBL" id="CP060007">
    <property type="protein sequence ID" value="QNA44442.1"/>
    <property type="molecule type" value="Genomic_DNA"/>
</dbReference>
<gene>
    <name evidence="2" type="ORF">H4075_20655</name>
</gene>
<proteinExistence type="predicted"/>
<evidence type="ECO:0000313" key="3">
    <source>
        <dbReference type="Proteomes" id="UP000515344"/>
    </source>
</evidence>
<evidence type="ECO:0000313" key="2">
    <source>
        <dbReference type="EMBL" id="QNA44442.1"/>
    </source>
</evidence>
<dbReference type="InterPro" id="IPR027056">
    <property type="entry name" value="Gluconate_2DH_su3"/>
</dbReference>
<feature type="region of interest" description="Disordered" evidence="1">
    <location>
        <begin position="128"/>
        <end position="148"/>
    </location>
</feature>
<name>A0A7G5XG39_9BACT</name>
<sequence>MNRRDLLKQIALLTGGAVIGGELFLAGCKTGPKTVAEFSPTTISFLDEVAETIIPATSTPGAKAAKVGEFMKVMVTDCYTQRQQDAFMSGIGELDTACEKMHSKSFMDCTPEQRKAFLVSLEKEAKEFNQKRDEADKPLREEHNKKNEALAWKDQTEFEGAPSHYYTMMKQLTLTGFFTSKTGMTETLRHVPIPGKYDGEFPYAKGDKAWAE</sequence>
<evidence type="ECO:0000256" key="1">
    <source>
        <dbReference type="SAM" id="MobiDB-lite"/>
    </source>
</evidence>
<organism evidence="2 3">
    <name type="scientific">Lacibacter sediminis</name>
    <dbReference type="NCBI Taxonomy" id="2760713"/>
    <lineage>
        <taxon>Bacteria</taxon>
        <taxon>Pseudomonadati</taxon>
        <taxon>Bacteroidota</taxon>
        <taxon>Chitinophagia</taxon>
        <taxon>Chitinophagales</taxon>
        <taxon>Chitinophagaceae</taxon>
        <taxon>Lacibacter</taxon>
    </lineage>
</organism>
<dbReference type="Proteomes" id="UP000515344">
    <property type="component" value="Chromosome"/>
</dbReference>